<proteinExistence type="predicted"/>
<feature type="compositionally biased region" description="Basic and acidic residues" evidence="1">
    <location>
        <begin position="247"/>
        <end position="259"/>
    </location>
</feature>
<dbReference type="OrthoDB" id="2799468at2759"/>
<feature type="region of interest" description="Disordered" evidence="1">
    <location>
        <begin position="184"/>
        <end position="345"/>
    </location>
</feature>
<dbReference type="AlphaFoldDB" id="A0A9P4LI24"/>
<evidence type="ECO:0000256" key="1">
    <source>
        <dbReference type="SAM" id="MobiDB-lite"/>
    </source>
</evidence>
<reference evidence="2" key="1">
    <citation type="journal article" date="2020" name="Stud. Mycol.">
        <title>101 Dothideomycetes genomes: a test case for predicting lifestyles and emergence of pathogens.</title>
        <authorList>
            <person name="Haridas S."/>
            <person name="Albert R."/>
            <person name="Binder M."/>
            <person name="Bloem J."/>
            <person name="Labutti K."/>
            <person name="Salamov A."/>
            <person name="Andreopoulos B."/>
            <person name="Baker S."/>
            <person name="Barry K."/>
            <person name="Bills G."/>
            <person name="Bluhm B."/>
            <person name="Cannon C."/>
            <person name="Castanera R."/>
            <person name="Culley D."/>
            <person name="Daum C."/>
            <person name="Ezra D."/>
            <person name="Gonzalez J."/>
            <person name="Henrissat B."/>
            <person name="Kuo A."/>
            <person name="Liang C."/>
            <person name="Lipzen A."/>
            <person name="Lutzoni F."/>
            <person name="Magnuson J."/>
            <person name="Mondo S."/>
            <person name="Nolan M."/>
            <person name="Ohm R."/>
            <person name="Pangilinan J."/>
            <person name="Park H.-J."/>
            <person name="Ramirez L."/>
            <person name="Alfaro M."/>
            <person name="Sun H."/>
            <person name="Tritt A."/>
            <person name="Yoshinaga Y."/>
            <person name="Zwiers L.-H."/>
            <person name="Turgeon B."/>
            <person name="Goodwin S."/>
            <person name="Spatafora J."/>
            <person name="Crous P."/>
            <person name="Grigoriev I."/>
        </authorList>
    </citation>
    <scope>NUCLEOTIDE SEQUENCE</scope>
    <source>
        <strain evidence="2">CBS 110217</strain>
    </source>
</reference>
<feature type="compositionally biased region" description="Basic and acidic residues" evidence="1">
    <location>
        <begin position="315"/>
        <end position="337"/>
    </location>
</feature>
<dbReference type="EMBL" id="ML978256">
    <property type="protein sequence ID" value="KAF2025815.1"/>
    <property type="molecule type" value="Genomic_DNA"/>
</dbReference>
<keyword evidence="3" id="KW-1185">Reference proteome</keyword>
<sequence length="345" mass="37668">MSPTTSEKPAPRFADLLKEILDKIKYHPQDITTEDARRLSENVEVRDMQSAKIISAVEAFAAANETVHEVNPKLGQAPHTSLPTLLNDLRAAVDQNPADVTTEVLKEAQSVVSKMQKAVGHTNAPHPELEAELREEIAKIEPKVVEGTVTVEEANHLHSLEARAHGHTEKGGITSIAQSVAAKRERQLSLSSGSSPVSSRPCANSKTISPQEQSHRDKEANLHKAEAAIQPKVEEGSVTQVDADPLQSRETRAHGKTDKGGLTASVQSLASKKRQDSLSDRSNISTGGSFEDYQHRKEQSQQDREVNSKLAEMTLEPKVKSDLEVVNKEPSAHKRENSQPVAEVK</sequence>
<gene>
    <name evidence="2" type="ORF">EK21DRAFT_116441</name>
</gene>
<dbReference type="Proteomes" id="UP000799777">
    <property type="component" value="Unassembled WGS sequence"/>
</dbReference>
<feature type="compositionally biased region" description="Low complexity" evidence="1">
    <location>
        <begin position="189"/>
        <end position="199"/>
    </location>
</feature>
<protein>
    <recommendedName>
        <fullName evidence="4">SMP domain-containing protein</fullName>
    </recommendedName>
</protein>
<feature type="compositionally biased region" description="Basic and acidic residues" evidence="1">
    <location>
        <begin position="292"/>
        <end position="307"/>
    </location>
</feature>
<organism evidence="2 3">
    <name type="scientific">Setomelanomma holmii</name>
    <dbReference type="NCBI Taxonomy" id="210430"/>
    <lineage>
        <taxon>Eukaryota</taxon>
        <taxon>Fungi</taxon>
        <taxon>Dikarya</taxon>
        <taxon>Ascomycota</taxon>
        <taxon>Pezizomycotina</taxon>
        <taxon>Dothideomycetes</taxon>
        <taxon>Pleosporomycetidae</taxon>
        <taxon>Pleosporales</taxon>
        <taxon>Pleosporineae</taxon>
        <taxon>Phaeosphaeriaceae</taxon>
        <taxon>Setomelanomma</taxon>
    </lineage>
</organism>
<evidence type="ECO:0000313" key="3">
    <source>
        <dbReference type="Proteomes" id="UP000799777"/>
    </source>
</evidence>
<comment type="caution">
    <text evidence="2">The sequence shown here is derived from an EMBL/GenBank/DDBJ whole genome shotgun (WGS) entry which is preliminary data.</text>
</comment>
<name>A0A9P4LI24_9PLEO</name>
<evidence type="ECO:0000313" key="2">
    <source>
        <dbReference type="EMBL" id="KAF2025815.1"/>
    </source>
</evidence>
<evidence type="ECO:0008006" key="4">
    <source>
        <dbReference type="Google" id="ProtNLM"/>
    </source>
</evidence>
<feature type="compositionally biased region" description="Polar residues" evidence="1">
    <location>
        <begin position="201"/>
        <end position="212"/>
    </location>
</feature>
<accession>A0A9P4LI24</accession>
<feature type="compositionally biased region" description="Basic and acidic residues" evidence="1">
    <location>
        <begin position="213"/>
        <end position="226"/>
    </location>
</feature>